<gene>
    <name evidence="4" type="ORF">SmJEL517_g01053</name>
</gene>
<dbReference type="PROSITE" id="PS50021">
    <property type="entry name" value="CH"/>
    <property type="match status" value="1"/>
</dbReference>
<feature type="coiled-coil region" evidence="1">
    <location>
        <begin position="7"/>
        <end position="78"/>
    </location>
</feature>
<dbReference type="GeneID" id="42002278"/>
<dbReference type="SUPFAM" id="SSF47576">
    <property type="entry name" value="Calponin-homology domain, CH-domain"/>
    <property type="match status" value="1"/>
</dbReference>
<dbReference type="GO" id="GO:0015629">
    <property type="term" value="C:actin cytoskeleton"/>
    <property type="evidence" value="ECO:0007669"/>
    <property type="project" value="TreeGrafter"/>
</dbReference>
<keyword evidence="5" id="KW-1185">Reference proteome</keyword>
<feature type="region of interest" description="Disordered" evidence="2">
    <location>
        <begin position="163"/>
        <end position="397"/>
    </location>
</feature>
<proteinExistence type="predicted"/>
<dbReference type="InterPro" id="IPR050606">
    <property type="entry name" value="Calponin-like"/>
</dbReference>
<dbReference type="CDD" id="cd00014">
    <property type="entry name" value="CH_SF"/>
    <property type="match status" value="1"/>
</dbReference>
<organism evidence="4 5">
    <name type="scientific">Synchytrium microbalum</name>
    <dbReference type="NCBI Taxonomy" id="1806994"/>
    <lineage>
        <taxon>Eukaryota</taxon>
        <taxon>Fungi</taxon>
        <taxon>Fungi incertae sedis</taxon>
        <taxon>Chytridiomycota</taxon>
        <taxon>Chytridiomycota incertae sedis</taxon>
        <taxon>Chytridiomycetes</taxon>
        <taxon>Synchytriales</taxon>
        <taxon>Synchytriaceae</taxon>
        <taxon>Synchytrium</taxon>
    </lineage>
</organism>
<accession>A0A507CC08</accession>
<comment type="caution">
    <text evidence="4">The sequence shown here is derived from an EMBL/GenBank/DDBJ whole genome shotgun (WGS) entry which is preliminary data.</text>
</comment>
<evidence type="ECO:0000256" key="1">
    <source>
        <dbReference type="SAM" id="Coils"/>
    </source>
</evidence>
<feature type="compositionally biased region" description="Low complexity" evidence="2">
    <location>
        <begin position="287"/>
        <end position="306"/>
    </location>
</feature>
<reference evidence="4 5" key="1">
    <citation type="journal article" date="2019" name="Sci. Rep.">
        <title>Comparative genomics of chytrid fungi reveal insights into the obligate biotrophic and pathogenic lifestyle of Synchytrium endobioticum.</title>
        <authorList>
            <person name="van de Vossenberg B.T.L.H."/>
            <person name="Warris S."/>
            <person name="Nguyen H.D.T."/>
            <person name="van Gent-Pelzer M.P.E."/>
            <person name="Joly D.L."/>
            <person name="van de Geest H.C."/>
            <person name="Bonants P.J.M."/>
            <person name="Smith D.S."/>
            <person name="Levesque C.A."/>
            <person name="van der Lee T.A.J."/>
        </authorList>
    </citation>
    <scope>NUCLEOTIDE SEQUENCE [LARGE SCALE GENOMIC DNA]</scope>
    <source>
        <strain evidence="4 5">JEL517</strain>
    </source>
</reference>
<keyword evidence="1" id="KW-0175">Coiled coil</keyword>
<feature type="compositionally biased region" description="Basic and acidic residues" evidence="2">
    <location>
        <begin position="265"/>
        <end position="277"/>
    </location>
</feature>
<feature type="region of interest" description="Disordered" evidence="2">
    <location>
        <begin position="87"/>
        <end position="137"/>
    </location>
</feature>
<feature type="compositionally biased region" description="Polar residues" evidence="2">
    <location>
        <begin position="307"/>
        <end position="337"/>
    </location>
</feature>
<dbReference type="Pfam" id="PF00307">
    <property type="entry name" value="CH"/>
    <property type="match status" value="1"/>
</dbReference>
<dbReference type="GO" id="GO:0051015">
    <property type="term" value="F:actin filament binding"/>
    <property type="evidence" value="ECO:0007669"/>
    <property type="project" value="TreeGrafter"/>
</dbReference>
<evidence type="ECO:0000256" key="2">
    <source>
        <dbReference type="SAM" id="MobiDB-lite"/>
    </source>
</evidence>
<dbReference type="GO" id="GO:0007015">
    <property type="term" value="P:actin filament organization"/>
    <property type="evidence" value="ECO:0007669"/>
    <property type="project" value="TreeGrafter"/>
</dbReference>
<dbReference type="OrthoDB" id="21595at2759"/>
<evidence type="ECO:0000313" key="5">
    <source>
        <dbReference type="Proteomes" id="UP000319731"/>
    </source>
</evidence>
<feature type="compositionally biased region" description="Basic and acidic residues" evidence="2">
    <location>
        <begin position="114"/>
        <end position="130"/>
    </location>
</feature>
<dbReference type="InterPro" id="IPR001715">
    <property type="entry name" value="CH_dom"/>
</dbReference>
<dbReference type="SMART" id="SM00033">
    <property type="entry name" value="CH"/>
    <property type="match status" value="1"/>
</dbReference>
<dbReference type="PANTHER" id="PTHR47385:SF14">
    <property type="entry name" value="TRANSGELIN"/>
    <property type="match status" value="1"/>
</dbReference>
<evidence type="ECO:0000313" key="4">
    <source>
        <dbReference type="EMBL" id="TPX37152.1"/>
    </source>
</evidence>
<dbReference type="Proteomes" id="UP000319731">
    <property type="component" value="Unassembled WGS sequence"/>
</dbReference>
<sequence length="508" mass="53499">MDQSDIISAREAEIASLKTRVHELEDALKQIDPSHPLLKESINVESVRAETEALKNQVNELTKSNEHLRKSVDDLQAAAANPSLEALPSSGRQLTHITKARPNPRKQRSSDMLSPKDENLEKVSESEKAVEAAPVDPEAEFRKKISNMGGVNPLMGMNPAAMLSGLKKTGGSGNNLPNSLPTKPEKAPSGSSLGIDVAKEPVKEKEPIRESMHIKQQSQIAKEPVKESVKETSSHVKESSTSRDSRTASPMASPRPASTPTSLADVKETKPVGKVESRPTSMVGTTAGSVKALAGVAAAAVEKAASTTPSSNSVQGRLSTSRTSTPPINVNQASPTLTAAPVLPSPTAGAAAPPKPSRAGVSPTKGASGSPLNSKPSTPAAETCAPPQAFTSPKIAGPEGEIRSWIAEKTGDSGINDGSKDLQVLLKDGVLLCHLVNALGVSNPIKVNTGKFQFNHVENINNYLMRAETGFGLNRTLKFEASDLTENSNMGKVLAHIQALKAKIAEKK</sequence>
<feature type="compositionally biased region" description="Polar residues" evidence="2">
    <location>
        <begin position="365"/>
        <end position="377"/>
    </location>
</feature>
<feature type="domain" description="Calponin-homology (CH)" evidence="3">
    <location>
        <begin position="396"/>
        <end position="505"/>
    </location>
</feature>
<dbReference type="AlphaFoldDB" id="A0A507CC08"/>
<feature type="compositionally biased region" description="Basic and acidic residues" evidence="2">
    <location>
        <begin position="197"/>
        <end position="213"/>
    </location>
</feature>
<dbReference type="STRING" id="1806994.A0A507CC08"/>
<protein>
    <recommendedName>
        <fullName evidence="3">Calponin-homology (CH) domain-containing protein</fullName>
    </recommendedName>
</protein>
<dbReference type="InterPro" id="IPR036872">
    <property type="entry name" value="CH_dom_sf"/>
</dbReference>
<dbReference type="RefSeq" id="XP_031027222.1">
    <property type="nucleotide sequence ID" value="XM_031166981.1"/>
</dbReference>
<evidence type="ECO:0000259" key="3">
    <source>
        <dbReference type="PROSITE" id="PS50021"/>
    </source>
</evidence>
<dbReference type="Gene3D" id="1.10.418.10">
    <property type="entry name" value="Calponin-like domain"/>
    <property type="match status" value="1"/>
</dbReference>
<feature type="compositionally biased region" description="Basic and acidic residues" evidence="2">
    <location>
        <begin position="223"/>
        <end position="246"/>
    </location>
</feature>
<dbReference type="EMBL" id="QEAO01000003">
    <property type="protein sequence ID" value="TPX37152.1"/>
    <property type="molecule type" value="Genomic_DNA"/>
</dbReference>
<feature type="compositionally biased region" description="Basic residues" evidence="2">
    <location>
        <begin position="98"/>
        <end position="107"/>
    </location>
</feature>
<name>A0A507CC08_9FUNG</name>
<dbReference type="PANTHER" id="PTHR47385">
    <property type="entry name" value="CALPONIN"/>
    <property type="match status" value="1"/>
</dbReference>